<keyword evidence="3" id="KW-1185">Reference proteome</keyword>
<dbReference type="EMBL" id="CP031264">
    <property type="protein sequence ID" value="AXI81364.1"/>
    <property type="molecule type" value="Genomic_DNA"/>
</dbReference>
<dbReference type="PANTHER" id="PTHR35908:SF1">
    <property type="entry name" value="CONSERVED PROTEIN"/>
    <property type="match status" value="1"/>
</dbReference>
<dbReference type="Gene3D" id="3.10.180.10">
    <property type="entry name" value="2,3-Dihydroxybiphenyl 1,2-Dioxygenase, domain 1"/>
    <property type="match status" value="1"/>
</dbReference>
<dbReference type="Pfam" id="PF18029">
    <property type="entry name" value="Glyoxalase_6"/>
    <property type="match status" value="1"/>
</dbReference>
<dbReference type="CDD" id="cd06587">
    <property type="entry name" value="VOC"/>
    <property type="match status" value="1"/>
</dbReference>
<proteinExistence type="predicted"/>
<evidence type="ECO:0000313" key="2">
    <source>
        <dbReference type="EMBL" id="AXI81364.1"/>
    </source>
</evidence>
<organism evidence="2 3">
    <name type="scientific">Peterkaempfera bronchialis</name>
    <dbReference type="NCBI Taxonomy" id="2126346"/>
    <lineage>
        <taxon>Bacteria</taxon>
        <taxon>Bacillati</taxon>
        <taxon>Actinomycetota</taxon>
        <taxon>Actinomycetes</taxon>
        <taxon>Kitasatosporales</taxon>
        <taxon>Streptomycetaceae</taxon>
        <taxon>Peterkaempfera</taxon>
    </lineage>
</organism>
<protein>
    <submittedName>
        <fullName evidence="2">VOC family protein</fullName>
    </submittedName>
</protein>
<dbReference type="InterPro" id="IPR041581">
    <property type="entry name" value="Glyoxalase_6"/>
</dbReference>
<dbReference type="AlphaFoldDB" id="A0A345T5V9"/>
<evidence type="ECO:0000259" key="1">
    <source>
        <dbReference type="Pfam" id="PF18029"/>
    </source>
</evidence>
<dbReference type="KEGG" id="stri:C7M71_012570"/>
<dbReference type="Proteomes" id="UP000249340">
    <property type="component" value="Chromosome"/>
</dbReference>
<reference evidence="3" key="1">
    <citation type="submission" date="2018-07" db="EMBL/GenBank/DDBJ databases">
        <title>Streptacidiphilus bronchialis DSM 106435 chromosome.</title>
        <authorList>
            <person name="Batra D."/>
            <person name="Gulvik C.A."/>
        </authorList>
    </citation>
    <scope>NUCLEOTIDE SEQUENCE [LARGE SCALE GENOMIC DNA]</scope>
    <source>
        <strain evidence="3">DSM 106435</strain>
    </source>
</reference>
<feature type="domain" description="Glyoxalase-like" evidence="1">
    <location>
        <begin position="11"/>
        <end position="120"/>
    </location>
</feature>
<gene>
    <name evidence="2" type="ORF">C7M71_012570</name>
</gene>
<evidence type="ECO:0000313" key="3">
    <source>
        <dbReference type="Proteomes" id="UP000249340"/>
    </source>
</evidence>
<dbReference type="OrthoDB" id="1645442at2"/>
<dbReference type="SUPFAM" id="SSF54593">
    <property type="entry name" value="Glyoxalase/Bleomycin resistance protein/Dihydroxybiphenyl dioxygenase"/>
    <property type="match status" value="1"/>
</dbReference>
<sequence>MDMTGFADLAMVTIDCAEPQALARFWGGLLGREVTHSEEQYAMVDGAGGAPLGFGKVEGYRAPQWPNPDGTKQFHLDLYVDDLDKAEAHCLELGATRPDFQPGETWRVLLDPSGHPFCVCLRR</sequence>
<accession>A0A345T5V9</accession>
<name>A0A345T5V9_9ACTN</name>
<dbReference type="PANTHER" id="PTHR35908">
    <property type="entry name" value="HYPOTHETICAL FUSION PROTEIN"/>
    <property type="match status" value="1"/>
</dbReference>
<dbReference type="InterPro" id="IPR029068">
    <property type="entry name" value="Glyas_Bleomycin-R_OHBP_Dase"/>
</dbReference>